<gene>
    <name evidence="1" type="ORF">Dpo_2c01620</name>
</gene>
<name>S0FZB1_9BACT</name>
<evidence type="ECO:0000313" key="1">
    <source>
        <dbReference type="EMBL" id="EMS80473.1"/>
    </source>
</evidence>
<dbReference type="RefSeq" id="WP_006964733.1">
    <property type="nucleotide sequence ID" value="NZ_APJX01000002.1"/>
</dbReference>
<dbReference type="Proteomes" id="UP000014216">
    <property type="component" value="Unassembled WGS sequence"/>
</dbReference>
<dbReference type="EMBL" id="APJX01000002">
    <property type="protein sequence ID" value="EMS80473.1"/>
    <property type="molecule type" value="Genomic_DNA"/>
</dbReference>
<dbReference type="InterPro" id="IPR010836">
    <property type="entry name" value="SapC"/>
</dbReference>
<dbReference type="AlphaFoldDB" id="S0FZB1"/>
<proteinExistence type="predicted"/>
<dbReference type="OrthoDB" id="9806524at2"/>
<sequence length="258" mass="28028">MPQLAAITKETHAGKSWKRYQSYDFAAKDNLAPLAGAEIARAVSTLPMAFVKHQDTFSLVAVLSLTPGTNMFTGQNGQWLGGYVPAVFRGYPFMLAAAEGRDDLILCVNEDSGLILDDPGAEPFFDEQGQVSGPVQEILNFLSQIEQNRAVTNQAVNALAEAGIITKWQLKIKDGDQEKPITGLYRVDEAKLNTLADESFLKLRKAGSLPIAYGQLLSMGNIQIFEKLSTMHQAQAGAAAEPPDFNTFLGNDDVISFD</sequence>
<reference evidence="1 2" key="1">
    <citation type="journal article" date="2013" name="Genome Announc.">
        <title>Draft Genome Sequence of Desulfotignum phosphitoxidans DSM 13687 Strain FiPS-3.</title>
        <authorList>
            <person name="Poehlein A."/>
            <person name="Daniel R."/>
            <person name="Simeonova D.D."/>
        </authorList>
    </citation>
    <scope>NUCLEOTIDE SEQUENCE [LARGE SCALE GENOMIC DNA]</scope>
    <source>
        <strain evidence="1 2">DSM 13687</strain>
    </source>
</reference>
<organism evidence="1 2">
    <name type="scientific">Desulfotignum phosphitoxidans DSM 13687</name>
    <dbReference type="NCBI Taxonomy" id="1286635"/>
    <lineage>
        <taxon>Bacteria</taxon>
        <taxon>Pseudomonadati</taxon>
        <taxon>Thermodesulfobacteriota</taxon>
        <taxon>Desulfobacteria</taxon>
        <taxon>Desulfobacterales</taxon>
        <taxon>Desulfobacteraceae</taxon>
        <taxon>Desulfotignum</taxon>
    </lineage>
</organism>
<evidence type="ECO:0000313" key="2">
    <source>
        <dbReference type="Proteomes" id="UP000014216"/>
    </source>
</evidence>
<comment type="caution">
    <text evidence="1">The sequence shown here is derived from an EMBL/GenBank/DDBJ whole genome shotgun (WGS) entry which is preliminary data.</text>
</comment>
<dbReference type="Pfam" id="PF07277">
    <property type="entry name" value="SapC"/>
    <property type="match status" value="1"/>
</dbReference>
<keyword evidence="2" id="KW-1185">Reference proteome</keyword>
<accession>S0FZB1</accession>
<protein>
    <submittedName>
        <fullName evidence="1">SapC family protein</fullName>
    </submittedName>
</protein>